<keyword evidence="1" id="KW-0812">Transmembrane</keyword>
<comment type="caution">
    <text evidence="3">The sequence shown here is derived from an EMBL/GenBank/DDBJ whole genome shotgun (WGS) entry which is preliminary data.</text>
</comment>
<feature type="domain" description="EamA" evidence="2">
    <location>
        <begin position="24"/>
        <end position="88"/>
    </location>
</feature>
<protein>
    <submittedName>
        <fullName evidence="3">EamA family transporter</fullName>
    </submittedName>
</protein>
<evidence type="ECO:0000256" key="1">
    <source>
        <dbReference type="SAM" id="Phobius"/>
    </source>
</evidence>
<keyword evidence="1" id="KW-0472">Membrane</keyword>
<dbReference type="InterPro" id="IPR000620">
    <property type="entry name" value="EamA_dom"/>
</dbReference>
<dbReference type="Gene3D" id="1.10.3730.20">
    <property type="match status" value="1"/>
</dbReference>
<sequence>MINCFVRKESPCHTKRRLMLWTGLMITTTFGFVLVALALSDEVSHVVALRQLSIPLGTLIGILWLKERLSTFKALGLVIMLTGLWMVVN</sequence>
<evidence type="ECO:0000313" key="4">
    <source>
        <dbReference type="Proteomes" id="UP000588806"/>
    </source>
</evidence>
<reference evidence="3 4" key="2">
    <citation type="submission" date="2020-06" db="EMBL/GenBank/DDBJ databases">
        <title>Halomonas songnenensis sp. nov., a moderately halophilic bacterium isolated from saline and alkaline soils.</title>
        <authorList>
            <person name="Jiang J."/>
            <person name="Pan Y."/>
        </authorList>
    </citation>
    <scope>NUCLEOTIDE SEQUENCE [LARGE SCALE GENOMIC DNA]</scope>
    <source>
        <strain evidence="3 4">TBZ9</strain>
    </source>
</reference>
<keyword evidence="4" id="KW-1185">Reference proteome</keyword>
<dbReference type="EMBL" id="JABFHI010000005">
    <property type="protein sequence ID" value="NOG32484.1"/>
    <property type="molecule type" value="Genomic_DNA"/>
</dbReference>
<feature type="transmembrane region" description="Helical" evidence="1">
    <location>
        <begin position="72"/>
        <end position="88"/>
    </location>
</feature>
<evidence type="ECO:0000313" key="3">
    <source>
        <dbReference type="EMBL" id="NOG32484.1"/>
    </source>
</evidence>
<accession>A0A7Y3TYN3</accession>
<feature type="transmembrane region" description="Helical" evidence="1">
    <location>
        <begin position="18"/>
        <end position="39"/>
    </location>
</feature>
<organism evidence="3 4">
    <name type="scientific">Vreelandella azerica</name>
    <dbReference type="NCBI Taxonomy" id="2732867"/>
    <lineage>
        <taxon>Bacteria</taxon>
        <taxon>Pseudomonadati</taxon>
        <taxon>Pseudomonadota</taxon>
        <taxon>Gammaproteobacteria</taxon>
        <taxon>Oceanospirillales</taxon>
        <taxon>Halomonadaceae</taxon>
        <taxon>Vreelandella</taxon>
    </lineage>
</organism>
<gene>
    <name evidence="3" type="ORF">HLB35_13275</name>
</gene>
<feature type="transmembrane region" description="Helical" evidence="1">
    <location>
        <begin position="45"/>
        <end position="65"/>
    </location>
</feature>
<dbReference type="RefSeq" id="WP_171702971.1">
    <property type="nucleotide sequence ID" value="NZ_JABFHI010000005.1"/>
</dbReference>
<proteinExistence type="predicted"/>
<keyword evidence="1" id="KW-1133">Transmembrane helix</keyword>
<name>A0A7Y3TYN3_9GAMM</name>
<evidence type="ECO:0000259" key="2">
    <source>
        <dbReference type="Pfam" id="PF00892"/>
    </source>
</evidence>
<dbReference type="AlphaFoldDB" id="A0A7Y3TYN3"/>
<dbReference type="SUPFAM" id="SSF103481">
    <property type="entry name" value="Multidrug resistance efflux transporter EmrE"/>
    <property type="match status" value="1"/>
</dbReference>
<dbReference type="InterPro" id="IPR037185">
    <property type="entry name" value="EmrE-like"/>
</dbReference>
<dbReference type="Proteomes" id="UP000588806">
    <property type="component" value="Unassembled WGS sequence"/>
</dbReference>
<dbReference type="Pfam" id="PF00892">
    <property type="entry name" value="EamA"/>
    <property type="match status" value="1"/>
</dbReference>
<dbReference type="GO" id="GO:0016020">
    <property type="term" value="C:membrane"/>
    <property type="evidence" value="ECO:0007669"/>
    <property type="project" value="InterPro"/>
</dbReference>
<reference evidence="3 4" key="1">
    <citation type="submission" date="2020-05" db="EMBL/GenBank/DDBJ databases">
        <authorList>
            <person name="Ruan W."/>
            <person name="Jeon C.O."/>
            <person name="Chun B.H."/>
        </authorList>
    </citation>
    <scope>NUCLEOTIDE SEQUENCE [LARGE SCALE GENOMIC DNA]</scope>
    <source>
        <strain evidence="3 4">TBZ9</strain>
    </source>
</reference>